<dbReference type="RefSeq" id="WP_169101505.1">
    <property type="nucleotide sequence ID" value="NZ_JABBVZ010000070.1"/>
</dbReference>
<keyword evidence="3" id="KW-1185">Reference proteome</keyword>
<organism evidence="2 3">
    <name type="scientific">Sulfobacillus harzensis</name>
    <dbReference type="NCBI Taxonomy" id="2729629"/>
    <lineage>
        <taxon>Bacteria</taxon>
        <taxon>Bacillati</taxon>
        <taxon>Bacillota</taxon>
        <taxon>Clostridia</taxon>
        <taxon>Eubacteriales</taxon>
        <taxon>Clostridiales Family XVII. Incertae Sedis</taxon>
        <taxon>Sulfobacillus</taxon>
    </lineage>
</organism>
<protein>
    <submittedName>
        <fullName evidence="2">Uncharacterized protein</fullName>
    </submittedName>
</protein>
<name>A0A7Y0Q540_9FIRM</name>
<evidence type="ECO:0000256" key="1">
    <source>
        <dbReference type="SAM" id="Phobius"/>
    </source>
</evidence>
<dbReference type="Proteomes" id="UP000533476">
    <property type="component" value="Unassembled WGS sequence"/>
</dbReference>
<sequence length="146" mass="16098">MRGIATNYPADVQEALATGDVALIRHHIIERLLGDPFGSARDLPAVVDALEREIPGLFEDDELAASVPMAMDARLYYEALVAELRLHFSRVTWSQVLKASRALPRPADQEGVSRWVSIAFVIGLTVLGALLLFGPPVIRYLFSNWA</sequence>
<feature type="transmembrane region" description="Helical" evidence="1">
    <location>
        <begin position="115"/>
        <end position="138"/>
    </location>
</feature>
<accession>A0A7Y0Q540</accession>
<gene>
    <name evidence="2" type="ORF">HIJ39_16155</name>
</gene>
<keyword evidence="1" id="KW-0472">Membrane</keyword>
<dbReference type="AlphaFoldDB" id="A0A7Y0Q540"/>
<keyword evidence="1" id="KW-0812">Transmembrane</keyword>
<comment type="caution">
    <text evidence="2">The sequence shown here is derived from an EMBL/GenBank/DDBJ whole genome shotgun (WGS) entry which is preliminary data.</text>
</comment>
<reference evidence="2 3" key="1">
    <citation type="submission" date="2020-04" db="EMBL/GenBank/DDBJ databases">
        <authorList>
            <person name="Zhang R."/>
            <person name="Schippers A."/>
        </authorList>
    </citation>
    <scope>NUCLEOTIDE SEQUENCE [LARGE SCALE GENOMIC DNA]</scope>
    <source>
        <strain evidence="2 3">DSM 109850</strain>
    </source>
</reference>
<evidence type="ECO:0000313" key="2">
    <source>
        <dbReference type="EMBL" id="NMP23869.1"/>
    </source>
</evidence>
<keyword evidence="1" id="KW-1133">Transmembrane helix</keyword>
<evidence type="ECO:0000313" key="3">
    <source>
        <dbReference type="Proteomes" id="UP000533476"/>
    </source>
</evidence>
<proteinExistence type="predicted"/>
<dbReference type="EMBL" id="JABBVZ010000070">
    <property type="protein sequence ID" value="NMP23869.1"/>
    <property type="molecule type" value="Genomic_DNA"/>
</dbReference>